<evidence type="ECO:0000256" key="11">
    <source>
        <dbReference type="RuleBase" id="RU003832"/>
    </source>
</evidence>
<evidence type="ECO:0000256" key="9">
    <source>
        <dbReference type="ARBA" id="ARBA00023180"/>
    </source>
</evidence>
<comment type="caution">
    <text evidence="13">The sequence shown here is derived from an EMBL/GenBank/DDBJ whole genome shotgun (WGS) entry which is preliminary data.</text>
</comment>
<dbReference type="Proteomes" id="UP000230750">
    <property type="component" value="Unassembled WGS sequence"/>
</dbReference>
<sequence>MAKSLQEVFILICHLVTTPSSKFTHLSVRIFLGRSNKRENLNILKREISPKPQIDAVGAWASSHCHYDYWNRTSFAHELAKHLPTHMFGDCGDKRLPRNTTGNNVLKKYKFYLAFENICCSFYISEKFWTALADYEAVPIVVGASRAEYEKVAPPNSFIYADDFGSVQDLARYVVRVANDDSLYQQYHEWRKHGYAEVYHSHRVFPYCDDKMACKLLDYLEKNAWRPGRPLHMDMDLYGPDWVGSCNTCGQREWMMDFNIKSKQFHGDFLQALEKFKIEHV</sequence>
<evidence type="ECO:0000256" key="1">
    <source>
        <dbReference type="ARBA" id="ARBA00004922"/>
    </source>
</evidence>
<evidence type="ECO:0000256" key="10">
    <source>
        <dbReference type="ARBA" id="ARBA00060399"/>
    </source>
</evidence>
<comment type="subcellular location">
    <subcellularLocation>
        <location evidence="10">Endomembrane system</location>
        <topology evidence="10">Single-pass type II membrane protein</topology>
    </subcellularLocation>
    <subcellularLocation>
        <location evidence="11">Golgi apparatus</location>
        <location evidence="11">Golgi stack membrane</location>
        <topology evidence="11">Single-pass type II membrane protein</topology>
    </subcellularLocation>
</comment>
<dbReference type="Pfam" id="PF00852">
    <property type="entry name" value="Glyco_transf_10"/>
    <property type="match status" value="1"/>
</dbReference>
<accession>A0A2G8L9N7</accession>
<evidence type="ECO:0000256" key="6">
    <source>
        <dbReference type="ARBA" id="ARBA00022968"/>
    </source>
</evidence>
<dbReference type="InterPro" id="IPR001503">
    <property type="entry name" value="Glyco_trans_10"/>
</dbReference>
<dbReference type="OrthoDB" id="427096at2759"/>
<dbReference type="GO" id="GO:0046920">
    <property type="term" value="F:alpha-(1-&gt;3)-fucosyltransferase activity"/>
    <property type="evidence" value="ECO:0007669"/>
    <property type="project" value="TreeGrafter"/>
</dbReference>
<evidence type="ECO:0000259" key="12">
    <source>
        <dbReference type="Pfam" id="PF00852"/>
    </source>
</evidence>
<dbReference type="InterPro" id="IPR055270">
    <property type="entry name" value="Glyco_tran_10_C"/>
</dbReference>
<dbReference type="EC" id="2.4.1.-" evidence="11"/>
<dbReference type="InterPro" id="IPR038577">
    <property type="entry name" value="GT10-like_C_sf"/>
</dbReference>
<evidence type="ECO:0000256" key="8">
    <source>
        <dbReference type="ARBA" id="ARBA00023136"/>
    </source>
</evidence>
<evidence type="ECO:0000313" key="13">
    <source>
        <dbReference type="EMBL" id="PIK56954.1"/>
    </source>
</evidence>
<evidence type="ECO:0000256" key="2">
    <source>
        <dbReference type="ARBA" id="ARBA00008919"/>
    </source>
</evidence>
<proteinExistence type="inferred from homology"/>
<evidence type="ECO:0000256" key="3">
    <source>
        <dbReference type="ARBA" id="ARBA00022676"/>
    </source>
</evidence>
<dbReference type="PANTHER" id="PTHR11929">
    <property type="entry name" value="ALPHA- 1,3 -FUCOSYLTRANSFERASE"/>
    <property type="match status" value="1"/>
</dbReference>
<dbReference type="Gene3D" id="3.40.50.11660">
    <property type="entry name" value="Glycosyl transferase family 10, C-terminal domain"/>
    <property type="match status" value="1"/>
</dbReference>
<dbReference type="EMBL" id="MRZV01000159">
    <property type="protein sequence ID" value="PIK56954.1"/>
    <property type="molecule type" value="Genomic_DNA"/>
</dbReference>
<dbReference type="FunFam" id="3.40.50.11660:FF:000002">
    <property type="entry name" value="Alpha-(1,3)-fucosyltransferase"/>
    <property type="match status" value="1"/>
</dbReference>
<reference evidence="13 14" key="1">
    <citation type="journal article" date="2017" name="PLoS Biol.">
        <title>The sea cucumber genome provides insights into morphological evolution and visceral regeneration.</title>
        <authorList>
            <person name="Zhang X."/>
            <person name="Sun L."/>
            <person name="Yuan J."/>
            <person name="Sun Y."/>
            <person name="Gao Y."/>
            <person name="Zhang L."/>
            <person name="Li S."/>
            <person name="Dai H."/>
            <person name="Hamel J.F."/>
            <person name="Liu C."/>
            <person name="Yu Y."/>
            <person name="Liu S."/>
            <person name="Lin W."/>
            <person name="Guo K."/>
            <person name="Jin S."/>
            <person name="Xu P."/>
            <person name="Storey K.B."/>
            <person name="Huan P."/>
            <person name="Zhang T."/>
            <person name="Zhou Y."/>
            <person name="Zhang J."/>
            <person name="Lin C."/>
            <person name="Li X."/>
            <person name="Xing L."/>
            <person name="Huo D."/>
            <person name="Sun M."/>
            <person name="Wang L."/>
            <person name="Mercier A."/>
            <person name="Li F."/>
            <person name="Yang H."/>
            <person name="Xiang J."/>
        </authorList>
    </citation>
    <scope>NUCLEOTIDE SEQUENCE [LARGE SCALE GENOMIC DNA]</scope>
    <source>
        <strain evidence="13">Shaxun</strain>
        <tissue evidence="13">Muscle</tissue>
    </source>
</reference>
<protein>
    <recommendedName>
        <fullName evidence="11">Fucosyltransferase</fullName>
        <ecNumber evidence="11">2.4.1.-</ecNumber>
    </recommendedName>
</protein>
<dbReference type="GO" id="GO:0032580">
    <property type="term" value="C:Golgi cisterna membrane"/>
    <property type="evidence" value="ECO:0007669"/>
    <property type="project" value="UniProtKB-SubCell"/>
</dbReference>
<keyword evidence="3 11" id="KW-0328">Glycosyltransferase</keyword>
<feature type="domain" description="Fucosyltransferase C-terminal" evidence="12">
    <location>
        <begin position="57"/>
        <end position="224"/>
    </location>
</feature>
<organism evidence="13 14">
    <name type="scientific">Stichopus japonicus</name>
    <name type="common">Sea cucumber</name>
    <dbReference type="NCBI Taxonomy" id="307972"/>
    <lineage>
        <taxon>Eukaryota</taxon>
        <taxon>Metazoa</taxon>
        <taxon>Echinodermata</taxon>
        <taxon>Eleutherozoa</taxon>
        <taxon>Echinozoa</taxon>
        <taxon>Holothuroidea</taxon>
        <taxon>Aspidochirotacea</taxon>
        <taxon>Aspidochirotida</taxon>
        <taxon>Stichopodidae</taxon>
        <taxon>Apostichopus</taxon>
    </lineage>
</organism>
<keyword evidence="9" id="KW-0325">Glycoprotein</keyword>
<comment type="pathway">
    <text evidence="1">Protein modification; protein glycosylation.</text>
</comment>
<keyword evidence="6" id="KW-0735">Signal-anchor</keyword>
<comment type="similarity">
    <text evidence="2 11">Belongs to the glycosyltransferase 10 family.</text>
</comment>
<dbReference type="AlphaFoldDB" id="A0A2G8L9N7"/>
<dbReference type="STRING" id="307972.A0A2G8L9N7"/>
<evidence type="ECO:0000256" key="7">
    <source>
        <dbReference type="ARBA" id="ARBA00022989"/>
    </source>
</evidence>
<keyword evidence="5 11" id="KW-0812">Transmembrane</keyword>
<dbReference type="PANTHER" id="PTHR11929:SF145">
    <property type="entry name" value="ALPHA-(1,3)-FUCOSYLTRANSFERASE FUT-1"/>
    <property type="match status" value="1"/>
</dbReference>
<gene>
    <name evidence="13" type="ORF">BSL78_06155</name>
</gene>
<dbReference type="SUPFAM" id="SSF53756">
    <property type="entry name" value="UDP-Glycosyltransferase/glycogen phosphorylase"/>
    <property type="match status" value="1"/>
</dbReference>
<name>A0A2G8L9N7_STIJA</name>
<keyword evidence="8" id="KW-0472">Membrane</keyword>
<keyword evidence="7" id="KW-1133">Transmembrane helix</keyword>
<evidence type="ECO:0000256" key="5">
    <source>
        <dbReference type="ARBA" id="ARBA00022692"/>
    </source>
</evidence>
<keyword evidence="4 11" id="KW-0808">Transferase</keyword>
<keyword evidence="14" id="KW-1185">Reference proteome</keyword>
<keyword evidence="11" id="KW-0333">Golgi apparatus</keyword>
<evidence type="ECO:0000313" key="14">
    <source>
        <dbReference type="Proteomes" id="UP000230750"/>
    </source>
</evidence>
<evidence type="ECO:0000256" key="4">
    <source>
        <dbReference type="ARBA" id="ARBA00022679"/>
    </source>
</evidence>
<dbReference type="UniPathway" id="UPA00378"/>